<proteinExistence type="inferred from homology"/>
<feature type="site" description="Interacts with tRNA" evidence="10">
    <location>
        <position position="104"/>
    </location>
</feature>
<name>A0A1H3IIW0_ALLWA</name>
<feature type="site" description="Interacts with tRNA" evidence="10">
    <location>
        <position position="193"/>
    </location>
</feature>
<comment type="catalytic activity">
    <reaction evidence="10">
        <text>5,6-dihydrouridine(20) in tRNA + NADP(+) = uridine(20) in tRNA + NADPH + H(+)</text>
        <dbReference type="Rhea" id="RHEA:53336"/>
        <dbReference type="Rhea" id="RHEA-COMP:13533"/>
        <dbReference type="Rhea" id="RHEA-COMP:13534"/>
        <dbReference type="ChEBI" id="CHEBI:15378"/>
        <dbReference type="ChEBI" id="CHEBI:57783"/>
        <dbReference type="ChEBI" id="CHEBI:58349"/>
        <dbReference type="ChEBI" id="CHEBI:65315"/>
        <dbReference type="ChEBI" id="CHEBI:74443"/>
        <dbReference type="EC" id="1.3.1.91"/>
    </reaction>
</comment>
<keyword evidence="6 10" id="KW-0521">NADP</keyword>
<dbReference type="PROSITE" id="PS01136">
    <property type="entry name" value="UPF0034"/>
    <property type="match status" value="1"/>
</dbReference>
<keyword evidence="8 10" id="KW-0560">Oxidoreductase</keyword>
<dbReference type="GO" id="GO:0102266">
    <property type="term" value="F:tRNA-dihydrouridine20a synthase activity"/>
    <property type="evidence" value="ECO:0007669"/>
    <property type="project" value="RHEA"/>
</dbReference>
<keyword evidence="4 10" id="KW-0288">FMN</keyword>
<evidence type="ECO:0000256" key="3">
    <source>
        <dbReference type="ARBA" id="ARBA00022630"/>
    </source>
</evidence>
<dbReference type="GO" id="GO:0050660">
    <property type="term" value="F:flavin adenine dinucleotide binding"/>
    <property type="evidence" value="ECO:0007669"/>
    <property type="project" value="InterPro"/>
</dbReference>
<dbReference type="RefSeq" id="WP_091334865.1">
    <property type="nucleotide sequence ID" value="NZ_FNOW01000044.1"/>
</dbReference>
<dbReference type="GO" id="GO:0010181">
    <property type="term" value="F:FMN binding"/>
    <property type="evidence" value="ECO:0007669"/>
    <property type="project" value="UniProtKB-UniRule"/>
</dbReference>
<feature type="site" description="Interacts with tRNA; defines subfamily-specific binding signature" evidence="10">
    <location>
        <position position="306"/>
    </location>
</feature>
<comment type="catalytic activity">
    <reaction evidence="10">
        <text>5,6-dihydrouridine(20a) in tRNA + NAD(+) = uridine(20a) in tRNA + NADH + H(+)</text>
        <dbReference type="Rhea" id="RHEA:53348"/>
        <dbReference type="Rhea" id="RHEA-COMP:13535"/>
        <dbReference type="Rhea" id="RHEA-COMP:13536"/>
        <dbReference type="ChEBI" id="CHEBI:15378"/>
        <dbReference type="ChEBI" id="CHEBI:57540"/>
        <dbReference type="ChEBI" id="CHEBI:57945"/>
        <dbReference type="ChEBI" id="CHEBI:65315"/>
        <dbReference type="ChEBI" id="CHEBI:74443"/>
    </reaction>
</comment>
<organism evidence="15 16">
    <name type="scientific">Allochromatium warmingii</name>
    <name type="common">Chromatium warmingii</name>
    <dbReference type="NCBI Taxonomy" id="61595"/>
    <lineage>
        <taxon>Bacteria</taxon>
        <taxon>Pseudomonadati</taxon>
        <taxon>Pseudomonadota</taxon>
        <taxon>Gammaproteobacteria</taxon>
        <taxon>Chromatiales</taxon>
        <taxon>Chromatiaceae</taxon>
        <taxon>Allochromatium</taxon>
    </lineage>
</organism>
<dbReference type="PANTHER" id="PTHR42907">
    <property type="entry name" value="FMN-LINKED OXIDOREDUCTASES SUPERFAMILY PROTEIN"/>
    <property type="match status" value="1"/>
</dbReference>
<dbReference type="Pfam" id="PF01207">
    <property type="entry name" value="Dus"/>
    <property type="match status" value="1"/>
</dbReference>
<feature type="binding site" evidence="10 13">
    <location>
        <position position="146"/>
    </location>
    <ligand>
        <name>FMN</name>
        <dbReference type="ChEBI" id="CHEBI:58210"/>
    </ligand>
</feature>
<sequence>MSNATQDPAPRLTLSGNRRLSIAPMLDWTDRHCRYFLRLISRHTLLYTEMITTGALLHGDRERLLRYDAAEHPLALQLGGSDPAELAECARMAAACGYDEINLNVGCPSDRVQNGRFGACLMAEPALVAECVAAMRAAVPLPVTVKHRIGIDAHDSYAELVAFVAQLEAAGCDAIIVHARKAWLQGLSPKENRDIPPLRYDIVFDLKRDFPNLPIVLNGGLLTLDAALESLTRLDGAMIGRAAYHNPWILAAADQRIFGDDQPLPTRQQVLEAFMQYAERQLTAGVPLNAMSRHLLGLFQGQPGARAWRRRISEQAHRAGAGIDVLRFAEAASNHQPNV</sequence>
<evidence type="ECO:0000259" key="14">
    <source>
        <dbReference type="Pfam" id="PF01207"/>
    </source>
</evidence>
<evidence type="ECO:0000256" key="4">
    <source>
        <dbReference type="ARBA" id="ARBA00022643"/>
    </source>
</evidence>
<keyword evidence="16" id="KW-1185">Reference proteome</keyword>
<dbReference type="STRING" id="61595.SAMN05421644_14411"/>
<dbReference type="InterPro" id="IPR004653">
    <property type="entry name" value="DusA"/>
</dbReference>
<comment type="catalytic activity">
    <reaction evidence="10">
        <text>5,6-dihydrouridine(20) in tRNA + NAD(+) = uridine(20) in tRNA + NADH + H(+)</text>
        <dbReference type="Rhea" id="RHEA:53340"/>
        <dbReference type="Rhea" id="RHEA-COMP:13533"/>
        <dbReference type="Rhea" id="RHEA-COMP:13534"/>
        <dbReference type="ChEBI" id="CHEBI:15378"/>
        <dbReference type="ChEBI" id="CHEBI:57540"/>
        <dbReference type="ChEBI" id="CHEBI:57945"/>
        <dbReference type="ChEBI" id="CHEBI:65315"/>
        <dbReference type="ChEBI" id="CHEBI:74443"/>
        <dbReference type="EC" id="1.3.1.91"/>
    </reaction>
</comment>
<dbReference type="Proteomes" id="UP000198672">
    <property type="component" value="Unassembled WGS sequence"/>
</dbReference>
<evidence type="ECO:0000256" key="13">
    <source>
        <dbReference type="PIRSR" id="PIRSR006621-2"/>
    </source>
</evidence>
<evidence type="ECO:0000256" key="11">
    <source>
        <dbReference type="PIRNR" id="PIRNR006621"/>
    </source>
</evidence>
<keyword evidence="5 10" id="KW-0819">tRNA processing</keyword>
<dbReference type="PIRSF" id="PIRSF006621">
    <property type="entry name" value="Dus"/>
    <property type="match status" value="1"/>
</dbReference>
<feature type="site" description="Interacts with tRNA; defines subfamily-specific binding signature" evidence="10">
    <location>
        <position position="309"/>
    </location>
</feature>
<comment type="function">
    <text evidence="9 10">Catalyzes the synthesis of 5,6-dihydrouridine (D), a modified base found in the D-loop of most tRNAs, via the reduction of the C5-C6 double bond in target uridines. Specifically modifies U20 and U20a in tRNAs.</text>
</comment>
<dbReference type="GO" id="GO:0102264">
    <property type="term" value="F:tRNA-dihydrouridine20 synthase activity"/>
    <property type="evidence" value="ECO:0007669"/>
    <property type="project" value="UniProtKB-EC"/>
</dbReference>
<comment type="similarity">
    <text evidence="10">Belongs to the Dus family. DusA subfamily.</text>
</comment>
<gene>
    <name evidence="10" type="primary">dusA</name>
    <name evidence="15" type="ORF">SAMN05421644_14411</name>
</gene>
<dbReference type="Gene3D" id="1.20.120.1460">
    <property type="match status" value="1"/>
</dbReference>
<feature type="domain" description="DUS-like FMN-binding" evidence="14">
    <location>
        <begin position="22"/>
        <end position="326"/>
    </location>
</feature>
<keyword evidence="7 10" id="KW-0694">RNA-binding</keyword>
<evidence type="ECO:0000256" key="8">
    <source>
        <dbReference type="ARBA" id="ARBA00023002"/>
    </source>
</evidence>
<dbReference type="OrthoDB" id="9783413at2"/>
<dbReference type="HAMAP" id="MF_02041">
    <property type="entry name" value="DusA_subfam"/>
    <property type="match status" value="1"/>
</dbReference>
<evidence type="ECO:0000256" key="2">
    <source>
        <dbReference type="ARBA" id="ARBA00022555"/>
    </source>
</evidence>
<evidence type="ECO:0000256" key="1">
    <source>
        <dbReference type="ARBA" id="ARBA00001917"/>
    </source>
</evidence>
<dbReference type="FunFam" id="3.20.20.70:FF:000083">
    <property type="entry name" value="tRNA-dihydrouridine(20/20a) synthase"/>
    <property type="match status" value="1"/>
</dbReference>
<dbReference type="NCBIfam" id="TIGR00742">
    <property type="entry name" value="yjbN"/>
    <property type="match status" value="1"/>
</dbReference>
<dbReference type="GO" id="GO:0000049">
    <property type="term" value="F:tRNA binding"/>
    <property type="evidence" value="ECO:0007669"/>
    <property type="project" value="UniProtKB-UniRule"/>
</dbReference>
<feature type="site" description="Interacts with tRNA; defines subfamily-specific binding signature" evidence="10">
    <location>
        <position position="190"/>
    </location>
</feature>
<dbReference type="InterPro" id="IPR001269">
    <property type="entry name" value="DUS_fam"/>
</dbReference>
<feature type="binding site" evidence="10 13">
    <location>
        <begin position="240"/>
        <end position="241"/>
    </location>
    <ligand>
        <name>FMN</name>
        <dbReference type="ChEBI" id="CHEBI:58210"/>
    </ligand>
</feature>
<dbReference type="Gene3D" id="3.20.20.70">
    <property type="entry name" value="Aldolase class I"/>
    <property type="match status" value="1"/>
</dbReference>
<protein>
    <recommendedName>
        <fullName evidence="10">tRNA-dihydrouridine(20/20a) synthase</fullName>
        <ecNumber evidence="10">1.3.1.91</ecNumber>
    </recommendedName>
    <alternativeName>
        <fullName evidence="10">U20-specific dihydrouridine synthase</fullName>
        <shortName evidence="10">U20-specific Dus</shortName>
    </alternativeName>
    <alternativeName>
        <fullName evidence="10">tRNA-dihydrouridine synthase A</fullName>
    </alternativeName>
</protein>
<dbReference type="InterPro" id="IPR013785">
    <property type="entry name" value="Aldolase_TIM"/>
</dbReference>
<dbReference type="InterPro" id="IPR035587">
    <property type="entry name" value="DUS-like_FMN-bd"/>
</dbReference>
<evidence type="ECO:0000313" key="15">
    <source>
        <dbReference type="EMBL" id="SDY27315.1"/>
    </source>
</evidence>
<evidence type="ECO:0000256" key="10">
    <source>
        <dbReference type="HAMAP-Rule" id="MF_02041"/>
    </source>
</evidence>
<evidence type="ECO:0000313" key="16">
    <source>
        <dbReference type="Proteomes" id="UP000198672"/>
    </source>
</evidence>
<comment type="catalytic activity">
    <reaction evidence="10">
        <text>5,6-dihydrouridine(20a) in tRNA + NADP(+) = uridine(20a) in tRNA + NADPH + H(+)</text>
        <dbReference type="Rhea" id="RHEA:53344"/>
        <dbReference type="Rhea" id="RHEA-COMP:13535"/>
        <dbReference type="Rhea" id="RHEA-COMP:13536"/>
        <dbReference type="ChEBI" id="CHEBI:15378"/>
        <dbReference type="ChEBI" id="CHEBI:57783"/>
        <dbReference type="ChEBI" id="CHEBI:58349"/>
        <dbReference type="ChEBI" id="CHEBI:65315"/>
        <dbReference type="ChEBI" id="CHEBI:74443"/>
    </reaction>
</comment>
<dbReference type="EC" id="1.3.1.91" evidence="10"/>
<keyword evidence="13" id="KW-0547">Nucleotide-binding</keyword>
<dbReference type="NCBIfam" id="NF008774">
    <property type="entry name" value="PRK11815.1"/>
    <property type="match status" value="1"/>
</dbReference>
<evidence type="ECO:0000256" key="12">
    <source>
        <dbReference type="PIRSR" id="PIRSR006621-1"/>
    </source>
</evidence>
<dbReference type="AlphaFoldDB" id="A0A1H3IIW0"/>
<dbReference type="CDD" id="cd02801">
    <property type="entry name" value="DUS_like_FMN"/>
    <property type="match status" value="1"/>
</dbReference>
<evidence type="ECO:0000256" key="5">
    <source>
        <dbReference type="ARBA" id="ARBA00022694"/>
    </source>
</evidence>
<evidence type="ECO:0000256" key="9">
    <source>
        <dbReference type="ARBA" id="ARBA00058013"/>
    </source>
</evidence>
<keyword evidence="3 10" id="KW-0285">Flavoprotein</keyword>
<keyword evidence="2 10" id="KW-0820">tRNA-binding</keyword>
<comment type="cofactor">
    <cofactor evidence="1 10 11 13">
        <name>FMN</name>
        <dbReference type="ChEBI" id="CHEBI:58210"/>
    </cofactor>
</comment>
<evidence type="ECO:0000256" key="6">
    <source>
        <dbReference type="ARBA" id="ARBA00022857"/>
    </source>
</evidence>
<reference evidence="16" key="1">
    <citation type="submission" date="2016-10" db="EMBL/GenBank/DDBJ databases">
        <authorList>
            <person name="Varghese N."/>
            <person name="Submissions S."/>
        </authorList>
    </citation>
    <scope>NUCLEOTIDE SEQUENCE [LARGE SCALE GENOMIC DNA]</scope>
    <source>
        <strain evidence="16">DSM 173</strain>
    </source>
</reference>
<dbReference type="InterPro" id="IPR018517">
    <property type="entry name" value="tRNA_hU_synthase_CS"/>
</dbReference>
<feature type="binding site" evidence="10 13">
    <location>
        <position position="178"/>
    </location>
    <ligand>
        <name>FMN</name>
        <dbReference type="ChEBI" id="CHEBI:58210"/>
    </ligand>
</feature>
<feature type="binding site" evidence="10 13">
    <location>
        <position position="77"/>
    </location>
    <ligand>
        <name>FMN</name>
        <dbReference type="ChEBI" id="CHEBI:58210"/>
    </ligand>
</feature>
<feature type="binding site" evidence="10 13">
    <location>
        <begin position="218"/>
        <end position="220"/>
    </location>
    <ligand>
        <name>FMN</name>
        <dbReference type="ChEBI" id="CHEBI:58210"/>
    </ligand>
</feature>
<dbReference type="SUPFAM" id="SSF51395">
    <property type="entry name" value="FMN-linked oxidoreductases"/>
    <property type="match status" value="1"/>
</dbReference>
<feature type="binding site" evidence="10">
    <location>
        <begin position="24"/>
        <end position="26"/>
    </location>
    <ligand>
        <name>FMN</name>
        <dbReference type="ChEBI" id="CHEBI:58210"/>
    </ligand>
</feature>
<evidence type="ECO:0000256" key="7">
    <source>
        <dbReference type="ARBA" id="ARBA00022884"/>
    </source>
</evidence>
<accession>A0A1H3IIW0</accession>
<feature type="active site" description="Proton donor" evidence="10 12">
    <location>
        <position position="107"/>
    </location>
</feature>
<dbReference type="EMBL" id="FNOW01000044">
    <property type="protein sequence ID" value="SDY27315.1"/>
    <property type="molecule type" value="Genomic_DNA"/>
</dbReference>
<dbReference type="PANTHER" id="PTHR42907:SF1">
    <property type="entry name" value="FMN-LINKED OXIDOREDUCTASES SUPERFAMILY PROTEIN"/>
    <property type="match status" value="1"/>
</dbReference>
<comment type="similarity">
    <text evidence="11">Belongs to the dus family.</text>
</comment>